<feature type="domain" description="SusD-like N-terminal" evidence="7">
    <location>
        <begin position="20"/>
        <end position="220"/>
    </location>
</feature>
<protein>
    <submittedName>
        <fullName evidence="8">SusD family</fullName>
    </submittedName>
</protein>
<evidence type="ECO:0000256" key="2">
    <source>
        <dbReference type="ARBA" id="ARBA00006275"/>
    </source>
</evidence>
<gene>
    <name evidence="8" type="ORF">NCTC11546_02022</name>
</gene>
<dbReference type="InterPro" id="IPR033985">
    <property type="entry name" value="SusD-like_N"/>
</dbReference>
<keyword evidence="3" id="KW-0732">Signal</keyword>
<dbReference type="EMBL" id="UARG01000017">
    <property type="protein sequence ID" value="SQA78776.1"/>
    <property type="molecule type" value="Genomic_DNA"/>
</dbReference>
<keyword evidence="5" id="KW-0998">Cell outer membrane</keyword>
<dbReference type="SUPFAM" id="SSF48452">
    <property type="entry name" value="TPR-like"/>
    <property type="match status" value="1"/>
</dbReference>
<proteinExistence type="inferred from homology"/>
<name>A0A2X2RC25_CAPOC</name>
<dbReference type="Proteomes" id="UP000249891">
    <property type="component" value="Unassembled WGS sequence"/>
</dbReference>
<dbReference type="GO" id="GO:0009279">
    <property type="term" value="C:cell outer membrane"/>
    <property type="evidence" value="ECO:0007669"/>
    <property type="project" value="UniProtKB-SubCell"/>
</dbReference>
<organism evidence="8 9">
    <name type="scientific">Capnocytophaga ochracea</name>
    <dbReference type="NCBI Taxonomy" id="1018"/>
    <lineage>
        <taxon>Bacteria</taxon>
        <taxon>Pseudomonadati</taxon>
        <taxon>Bacteroidota</taxon>
        <taxon>Flavobacteriia</taxon>
        <taxon>Flavobacteriales</taxon>
        <taxon>Flavobacteriaceae</taxon>
        <taxon>Capnocytophaga</taxon>
    </lineage>
</organism>
<dbReference type="InterPro" id="IPR012944">
    <property type="entry name" value="SusD_RagB_dom"/>
</dbReference>
<accession>A0A2X2RC25</accession>
<sequence>MKKILTLFVTVLLLTACNKDFLDLNPNDRPSSGTFWKTESDYKMALTACYGAMQHPHFAQGLPTWDNLTDNAYGQHNEGQYGMTIGLSQGNVYANSEGFVSNVYTYGLKAVMRANIFLRNLEVFSGIDANTKKRNEAEARMIRAFFYSYLYRCYGDVPVINEVLDLNTQFKAKSPATEVYNFIMQDLDFAIANLPSQPYSVEKGRWTSNAAKAFKARLILYTAYDDSGNAIAVKMQEAKTVLASISGYSLAPDFSDNFFDLKQESCPEIMMSVKYLAPNNYTYADLWYGDWIVVSPLANFMNEFENADGSTATAVAQTNGKVDITAFTNASMATRDPRMAKTIFVDKFLHRGVYVTPSNARATNIGLAKFLSPNLDAPYQYSTQSQQDWVLMRYADVLLMKAEVENELSGASAEVYNYINQVRTRAGMPNLPAGLSKENMRTRIRHERRVELAFEGERYFDLKRWKIAPQVLNNVTDGIVARKFESKHYLWPLPQSEIDKNRGILVQNPNY</sequence>
<dbReference type="RefSeq" id="WP_128091801.1">
    <property type="nucleotide sequence ID" value="NZ_UARG01000017.1"/>
</dbReference>
<evidence type="ECO:0000256" key="1">
    <source>
        <dbReference type="ARBA" id="ARBA00004442"/>
    </source>
</evidence>
<evidence type="ECO:0000313" key="8">
    <source>
        <dbReference type="EMBL" id="SQA78776.1"/>
    </source>
</evidence>
<evidence type="ECO:0000256" key="3">
    <source>
        <dbReference type="ARBA" id="ARBA00022729"/>
    </source>
</evidence>
<dbReference type="Pfam" id="PF07980">
    <property type="entry name" value="SusD_RagB"/>
    <property type="match status" value="1"/>
</dbReference>
<comment type="similarity">
    <text evidence="2">Belongs to the SusD family.</text>
</comment>
<dbReference type="InterPro" id="IPR011990">
    <property type="entry name" value="TPR-like_helical_dom_sf"/>
</dbReference>
<evidence type="ECO:0000259" key="7">
    <source>
        <dbReference type="Pfam" id="PF14322"/>
    </source>
</evidence>
<reference evidence="8 9" key="1">
    <citation type="submission" date="2018-06" db="EMBL/GenBank/DDBJ databases">
        <authorList>
            <consortium name="Pathogen Informatics"/>
            <person name="Doyle S."/>
        </authorList>
    </citation>
    <scope>NUCLEOTIDE SEQUENCE [LARGE SCALE GENOMIC DNA]</scope>
    <source>
        <strain evidence="8 9">NCTC11546</strain>
    </source>
</reference>
<dbReference type="AlphaFoldDB" id="A0A2X2RC25"/>
<evidence type="ECO:0000256" key="4">
    <source>
        <dbReference type="ARBA" id="ARBA00023136"/>
    </source>
</evidence>
<evidence type="ECO:0000259" key="6">
    <source>
        <dbReference type="Pfam" id="PF07980"/>
    </source>
</evidence>
<comment type="subcellular location">
    <subcellularLocation>
        <location evidence="1">Cell outer membrane</location>
    </subcellularLocation>
</comment>
<dbReference type="Gene3D" id="1.25.40.390">
    <property type="match status" value="1"/>
</dbReference>
<evidence type="ECO:0000256" key="5">
    <source>
        <dbReference type="ARBA" id="ARBA00023237"/>
    </source>
</evidence>
<keyword evidence="4" id="KW-0472">Membrane</keyword>
<evidence type="ECO:0000313" key="9">
    <source>
        <dbReference type="Proteomes" id="UP000249891"/>
    </source>
</evidence>
<dbReference type="CDD" id="cd08977">
    <property type="entry name" value="SusD"/>
    <property type="match status" value="1"/>
</dbReference>
<dbReference type="Pfam" id="PF14322">
    <property type="entry name" value="SusD-like_3"/>
    <property type="match status" value="1"/>
</dbReference>
<feature type="domain" description="RagB/SusD" evidence="6">
    <location>
        <begin position="279"/>
        <end position="511"/>
    </location>
</feature>
<dbReference type="PROSITE" id="PS51257">
    <property type="entry name" value="PROKAR_LIPOPROTEIN"/>
    <property type="match status" value="1"/>
</dbReference>